<dbReference type="OrthoDB" id="9804313at2"/>
<keyword evidence="4" id="KW-1185">Reference proteome</keyword>
<keyword evidence="2" id="KW-0648">Protein biosynthesis</keyword>
<evidence type="ECO:0000313" key="4">
    <source>
        <dbReference type="Proteomes" id="UP000233491"/>
    </source>
</evidence>
<evidence type="ECO:0000256" key="1">
    <source>
        <dbReference type="ARBA" id="ARBA00010759"/>
    </source>
</evidence>
<dbReference type="GO" id="GO:0006412">
    <property type="term" value="P:translation"/>
    <property type="evidence" value="ECO:0007669"/>
    <property type="project" value="UniProtKB-UniRule"/>
</dbReference>
<dbReference type="HAMAP" id="MF_00163">
    <property type="entry name" value="Pep_deformylase"/>
    <property type="match status" value="1"/>
</dbReference>
<dbReference type="InterPro" id="IPR023635">
    <property type="entry name" value="Peptide_deformylase"/>
</dbReference>
<dbReference type="CDD" id="cd00487">
    <property type="entry name" value="Pep_deformylase"/>
    <property type="match status" value="1"/>
</dbReference>
<organism evidence="3 4">
    <name type="scientific">Pleomorphomonas diazotrophica</name>
    <dbReference type="NCBI Taxonomy" id="1166257"/>
    <lineage>
        <taxon>Bacteria</taxon>
        <taxon>Pseudomonadati</taxon>
        <taxon>Pseudomonadota</taxon>
        <taxon>Alphaproteobacteria</taxon>
        <taxon>Hyphomicrobiales</taxon>
        <taxon>Pleomorphomonadaceae</taxon>
        <taxon>Pleomorphomonas</taxon>
    </lineage>
</organism>
<keyword evidence="2" id="KW-0378">Hydrolase</keyword>
<keyword evidence="2" id="KW-0408">Iron</keyword>
<dbReference type="SUPFAM" id="SSF56420">
    <property type="entry name" value="Peptide deformylase"/>
    <property type="match status" value="1"/>
</dbReference>
<sequence>MRDEGIAAMAENQSSDVGRASIVTGSRVTLRIEASVLRMVARPVPEAMFGTETLRRLVEEMWMCMIEAGGVGIAAPQVGISWRLFIASAAGILPSTVFVNPEVEYFGEPTVLGEEGCLSIPGWRSSRVPRHPKVSVRYRDMDGGTHEATYEGLAARIVQHEFDHLNGRLFIDLDEAPVADSALKRRVARAMAEMDERLRAAGEDEDSGA</sequence>
<proteinExistence type="inferred from homology"/>
<dbReference type="EC" id="3.5.1.88" evidence="2"/>
<evidence type="ECO:0000313" key="3">
    <source>
        <dbReference type="EMBL" id="PKR87930.1"/>
    </source>
</evidence>
<dbReference type="NCBIfam" id="TIGR00079">
    <property type="entry name" value="pept_deformyl"/>
    <property type="match status" value="1"/>
</dbReference>
<dbReference type="Gene3D" id="3.90.45.10">
    <property type="entry name" value="Peptide deformylase"/>
    <property type="match status" value="1"/>
</dbReference>
<comment type="similarity">
    <text evidence="1 2">Belongs to the polypeptide deformylase family.</text>
</comment>
<dbReference type="PRINTS" id="PR01576">
    <property type="entry name" value="PDEFORMYLASE"/>
</dbReference>
<evidence type="ECO:0000256" key="2">
    <source>
        <dbReference type="HAMAP-Rule" id="MF_00163"/>
    </source>
</evidence>
<comment type="catalytic activity">
    <reaction evidence="2">
        <text>N-terminal N-formyl-L-methionyl-[peptide] + H2O = N-terminal L-methionyl-[peptide] + formate</text>
        <dbReference type="Rhea" id="RHEA:24420"/>
        <dbReference type="Rhea" id="RHEA-COMP:10639"/>
        <dbReference type="Rhea" id="RHEA-COMP:10640"/>
        <dbReference type="ChEBI" id="CHEBI:15377"/>
        <dbReference type="ChEBI" id="CHEBI:15740"/>
        <dbReference type="ChEBI" id="CHEBI:49298"/>
        <dbReference type="ChEBI" id="CHEBI:64731"/>
        <dbReference type="EC" id="3.5.1.88"/>
    </reaction>
</comment>
<comment type="cofactor">
    <cofactor evidence="2">
        <name>Fe(2+)</name>
        <dbReference type="ChEBI" id="CHEBI:29033"/>
    </cofactor>
    <text evidence="2">Binds 1 Fe(2+) ion.</text>
</comment>
<dbReference type="PANTHER" id="PTHR10458:SF22">
    <property type="entry name" value="PEPTIDE DEFORMYLASE"/>
    <property type="match status" value="1"/>
</dbReference>
<feature type="binding site" evidence="2">
    <location>
        <position position="160"/>
    </location>
    <ligand>
        <name>Fe cation</name>
        <dbReference type="ChEBI" id="CHEBI:24875"/>
    </ligand>
</feature>
<reference evidence="3 4" key="1">
    <citation type="submission" date="2017-12" db="EMBL/GenBank/DDBJ databases">
        <title>Anaerobic carbon monoxide metabolism by Pleomorphomonas carboxyditropha sp. nov., a new mesophilic hydrogenogenic carboxidotroph.</title>
        <authorList>
            <person name="Esquivel-Elizondo S."/>
            <person name="Krajmalnik-Brown R."/>
        </authorList>
    </citation>
    <scope>NUCLEOTIDE SEQUENCE [LARGE SCALE GENOMIC DNA]</scope>
    <source>
        <strain evidence="3 4">R5-392</strain>
    </source>
</reference>
<keyword evidence="2" id="KW-0479">Metal-binding</keyword>
<dbReference type="NCBIfam" id="NF001159">
    <property type="entry name" value="PRK00150.1-3"/>
    <property type="match status" value="1"/>
</dbReference>
<dbReference type="Pfam" id="PF01327">
    <property type="entry name" value="Pep_deformylase"/>
    <property type="match status" value="1"/>
</dbReference>
<dbReference type="AlphaFoldDB" id="A0A2N3LTI0"/>
<feature type="active site" evidence="2">
    <location>
        <position position="161"/>
    </location>
</feature>
<dbReference type="GO" id="GO:0042586">
    <property type="term" value="F:peptide deformylase activity"/>
    <property type="evidence" value="ECO:0007669"/>
    <property type="project" value="UniProtKB-UniRule"/>
</dbReference>
<dbReference type="Proteomes" id="UP000233491">
    <property type="component" value="Unassembled WGS sequence"/>
</dbReference>
<dbReference type="InterPro" id="IPR036821">
    <property type="entry name" value="Peptide_deformylase_sf"/>
</dbReference>
<comment type="function">
    <text evidence="2">Removes the formyl group from the N-terminal Met of newly synthesized proteins. Requires at least a dipeptide for an efficient rate of reaction. N-terminal L-methionine is a prerequisite for activity but the enzyme has broad specificity at other positions.</text>
</comment>
<feature type="binding site" evidence="2">
    <location>
        <position position="117"/>
    </location>
    <ligand>
        <name>Fe cation</name>
        <dbReference type="ChEBI" id="CHEBI:24875"/>
    </ligand>
</feature>
<accession>A0A2N3LTI0</accession>
<dbReference type="EMBL" id="PJNW01000015">
    <property type="protein sequence ID" value="PKR87930.1"/>
    <property type="molecule type" value="Genomic_DNA"/>
</dbReference>
<comment type="caution">
    <text evidence="3">The sequence shown here is derived from an EMBL/GenBank/DDBJ whole genome shotgun (WGS) entry which is preliminary data.</text>
</comment>
<dbReference type="GO" id="GO:0046872">
    <property type="term" value="F:metal ion binding"/>
    <property type="evidence" value="ECO:0007669"/>
    <property type="project" value="UniProtKB-KW"/>
</dbReference>
<protein>
    <recommendedName>
        <fullName evidence="2">Peptide deformylase</fullName>
        <shortName evidence="2">PDF</shortName>
        <ecNumber evidence="2">3.5.1.88</ecNumber>
    </recommendedName>
    <alternativeName>
        <fullName evidence="2">Polypeptide deformylase</fullName>
    </alternativeName>
</protein>
<gene>
    <name evidence="2 3" type="primary">def</name>
    <name evidence="3" type="ORF">CXZ10_17555</name>
</gene>
<name>A0A2N3LTI0_9HYPH</name>
<feature type="binding site" evidence="2">
    <location>
        <position position="164"/>
    </location>
    <ligand>
        <name>Fe cation</name>
        <dbReference type="ChEBI" id="CHEBI:24875"/>
    </ligand>
</feature>
<dbReference type="PANTHER" id="PTHR10458">
    <property type="entry name" value="PEPTIDE DEFORMYLASE"/>
    <property type="match status" value="1"/>
</dbReference>